<dbReference type="Pfam" id="PF07398">
    <property type="entry name" value="MDMPI_C"/>
    <property type="match status" value="1"/>
</dbReference>
<dbReference type="Proteomes" id="UP000033772">
    <property type="component" value="Unassembled WGS sequence"/>
</dbReference>
<dbReference type="InterPro" id="IPR017517">
    <property type="entry name" value="Maleyloyr_isom"/>
</dbReference>
<name>A0A1J4N1C6_9ACTN</name>
<evidence type="ECO:0000313" key="3">
    <source>
        <dbReference type="EMBL" id="OIJ25347.1"/>
    </source>
</evidence>
<accession>A0A1J4N1C6</accession>
<reference evidence="3" key="1">
    <citation type="submission" date="2016-10" db="EMBL/GenBank/DDBJ databases">
        <title>Draft Genome Sequence of Nocardioides luteus Strain BAFB, an Alkane-Degrading Bacterium Isolated from JP-7 Polluted Soil.</title>
        <authorList>
            <person name="Brown L."/>
            <person name="Ruiz O.N."/>
            <person name="Gunasekera T."/>
        </authorList>
    </citation>
    <scope>NUCLEOTIDE SEQUENCE [LARGE SCALE GENOMIC DNA]</scope>
    <source>
        <strain evidence="3">BAFB</strain>
    </source>
</reference>
<dbReference type="InterPro" id="IPR034660">
    <property type="entry name" value="DinB/YfiT-like"/>
</dbReference>
<protein>
    <recommendedName>
        <fullName evidence="5">Mycothiol-dependent maleylpyruvate isomerase metal-binding domain-containing protein</fullName>
    </recommendedName>
</protein>
<dbReference type="STRING" id="1844.UG56_018210"/>
<dbReference type="InterPro" id="IPR010872">
    <property type="entry name" value="MDMPI_C-term_domain"/>
</dbReference>
<dbReference type="Pfam" id="PF11716">
    <property type="entry name" value="MDMPI_N"/>
    <property type="match status" value="1"/>
</dbReference>
<dbReference type="InterPro" id="IPR024344">
    <property type="entry name" value="MDMPI_metal-binding"/>
</dbReference>
<dbReference type="SUPFAM" id="SSF55718">
    <property type="entry name" value="SCP-like"/>
    <property type="match status" value="1"/>
</dbReference>
<dbReference type="GO" id="GO:0046872">
    <property type="term" value="F:metal ion binding"/>
    <property type="evidence" value="ECO:0007669"/>
    <property type="project" value="InterPro"/>
</dbReference>
<sequence>MTSTEQLKTYVDAWWASIADLLTLLEELPESDWDLPTDLPGWDVRAIASHVAHLEGLTAGAPREEAEVPESAHIKSPMGQFTEIGVLTRRDAAPESIIDEIRRYSAVRHDELLASPPEDPAAPAPGVFGAIGWSTGKLLRNRPLDVWLHEQDIRRATGRPGNLDSLGARHTADYLLEGVGFVLAKKAGADPGCTVVVEAEGHAPYAFAVTKEGKGVPLADPVTDPTVTLSTDRETYVLLAGGRASADPAKVTISGDTTLGTKIVENLNITP</sequence>
<feature type="domain" description="MDMPI C-terminal" evidence="1">
    <location>
        <begin position="170"/>
        <end position="259"/>
    </location>
</feature>
<evidence type="ECO:0000259" key="2">
    <source>
        <dbReference type="Pfam" id="PF11716"/>
    </source>
</evidence>
<proteinExistence type="predicted"/>
<feature type="domain" description="Mycothiol-dependent maleylpyruvate isomerase metal-binding" evidence="2">
    <location>
        <begin position="15"/>
        <end position="154"/>
    </location>
</feature>
<comment type="caution">
    <text evidence="3">The sequence shown here is derived from an EMBL/GenBank/DDBJ whole genome shotgun (WGS) entry which is preliminary data.</text>
</comment>
<dbReference type="RefSeq" id="WP_045548982.1">
    <property type="nucleotide sequence ID" value="NZ_JZDQ02000026.1"/>
</dbReference>
<evidence type="ECO:0000313" key="4">
    <source>
        <dbReference type="Proteomes" id="UP000033772"/>
    </source>
</evidence>
<organism evidence="3 4">
    <name type="scientific">Nocardioides luteus</name>
    <dbReference type="NCBI Taxonomy" id="1844"/>
    <lineage>
        <taxon>Bacteria</taxon>
        <taxon>Bacillati</taxon>
        <taxon>Actinomycetota</taxon>
        <taxon>Actinomycetes</taxon>
        <taxon>Propionibacteriales</taxon>
        <taxon>Nocardioidaceae</taxon>
        <taxon>Nocardioides</taxon>
    </lineage>
</organism>
<evidence type="ECO:0000259" key="1">
    <source>
        <dbReference type="Pfam" id="PF07398"/>
    </source>
</evidence>
<dbReference type="Gene3D" id="1.20.120.450">
    <property type="entry name" value="dinb family like domain"/>
    <property type="match status" value="1"/>
</dbReference>
<dbReference type="EMBL" id="JZDQ02000026">
    <property type="protein sequence ID" value="OIJ25347.1"/>
    <property type="molecule type" value="Genomic_DNA"/>
</dbReference>
<dbReference type="AlphaFoldDB" id="A0A1J4N1C6"/>
<evidence type="ECO:0008006" key="5">
    <source>
        <dbReference type="Google" id="ProtNLM"/>
    </source>
</evidence>
<dbReference type="InterPro" id="IPR036527">
    <property type="entry name" value="SCP2_sterol-bd_dom_sf"/>
</dbReference>
<dbReference type="SUPFAM" id="SSF109854">
    <property type="entry name" value="DinB/YfiT-like putative metalloenzymes"/>
    <property type="match status" value="1"/>
</dbReference>
<dbReference type="OrthoDB" id="154293at2"/>
<gene>
    <name evidence="3" type="ORF">UG56_018210</name>
</gene>
<dbReference type="NCBIfam" id="TIGR03083">
    <property type="entry name" value="maleylpyruvate isomerase family mycothiol-dependent enzyme"/>
    <property type="match status" value="1"/>
</dbReference>
<keyword evidence="4" id="KW-1185">Reference proteome</keyword>